<dbReference type="Gene3D" id="2.130.10.10">
    <property type="entry name" value="YVTN repeat-like/Quinoprotein amine dehydrogenase"/>
    <property type="match status" value="2"/>
</dbReference>
<dbReference type="Pfam" id="PF04192">
    <property type="entry name" value="Utp21"/>
    <property type="match status" value="1"/>
</dbReference>
<feature type="region of interest" description="Disordered" evidence="2">
    <location>
        <begin position="1"/>
        <end position="35"/>
    </location>
</feature>
<evidence type="ECO:0000259" key="3">
    <source>
        <dbReference type="Pfam" id="PF04192"/>
    </source>
</evidence>
<dbReference type="GeneID" id="3257313"/>
<dbReference type="InParanoid" id="Q5KII4"/>
<dbReference type="KEGG" id="cne:CND02860"/>
<dbReference type="InterPro" id="IPR001680">
    <property type="entry name" value="WD40_rpt"/>
</dbReference>
<dbReference type="eggNOG" id="KOG1539">
    <property type="taxonomic scope" value="Eukaryota"/>
</dbReference>
<proteinExistence type="predicted"/>
<feature type="repeat" description="WD" evidence="1">
    <location>
        <begin position="261"/>
        <end position="303"/>
    </location>
</feature>
<feature type="repeat" description="WD" evidence="1">
    <location>
        <begin position="306"/>
        <end position="337"/>
    </location>
</feature>
<accession>Q5KII4</accession>
<name>Q5KII4_CRYD1</name>
<dbReference type="GO" id="GO:0006364">
    <property type="term" value="P:rRNA processing"/>
    <property type="evidence" value="ECO:0000318"/>
    <property type="project" value="GO_Central"/>
</dbReference>
<dbReference type="GO" id="GO:0032040">
    <property type="term" value="C:small-subunit processome"/>
    <property type="evidence" value="ECO:0000318"/>
    <property type="project" value="GO_Central"/>
</dbReference>
<dbReference type="VEuPathDB" id="FungiDB:CND02860"/>
<dbReference type="AlphaFoldDB" id="Q5KII4"/>
<evidence type="ECO:0000313" key="5">
    <source>
        <dbReference type="EMBL" id="AAW42904.2"/>
    </source>
</evidence>
<dbReference type="InterPro" id="IPR059157">
    <property type="entry name" value="WDR36-Utp21_N"/>
</dbReference>
<dbReference type="Pfam" id="PF25171">
    <property type="entry name" value="Beta-prop_WDR36-Utp21_1st"/>
    <property type="match status" value="1"/>
</dbReference>
<dbReference type="RefSeq" id="XP_570211.2">
    <property type="nucleotide sequence ID" value="XM_570211.2"/>
</dbReference>
<dbReference type="InterPro" id="IPR007319">
    <property type="entry name" value="WDR36/Utp21_C"/>
</dbReference>
<dbReference type="PaxDb" id="214684-Q5KII4"/>
<dbReference type="PANTHER" id="PTHR22840">
    <property type="entry name" value="WD REPEAT-CONTAINING PROTEIN 36"/>
    <property type="match status" value="1"/>
</dbReference>
<dbReference type="Pfam" id="PF25168">
    <property type="entry name" value="Beta-prop_WDR36-Utp21_2nd"/>
    <property type="match status" value="1"/>
</dbReference>
<feature type="domain" description="WDR36/Utp21 C-terminal" evidence="3">
    <location>
        <begin position="748"/>
        <end position="950"/>
    </location>
</feature>
<dbReference type="Proteomes" id="UP000002149">
    <property type="component" value="Chromosome 4"/>
</dbReference>
<organism evidence="5 6">
    <name type="scientific">Cryptococcus deneoformans (strain JEC21 / ATCC MYA-565)</name>
    <name type="common">Cryptococcus neoformans var. neoformans serotype D</name>
    <dbReference type="NCBI Taxonomy" id="214684"/>
    <lineage>
        <taxon>Eukaryota</taxon>
        <taxon>Fungi</taxon>
        <taxon>Dikarya</taxon>
        <taxon>Basidiomycota</taxon>
        <taxon>Agaricomycotina</taxon>
        <taxon>Tremellomycetes</taxon>
        <taxon>Tremellales</taxon>
        <taxon>Cryptococcaceae</taxon>
        <taxon>Cryptococcus</taxon>
        <taxon>Cryptococcus neoformans species complex</taxon>
    </lineage>
</organism>
<evidence type="ECO:0000313" key="6">
    <source>
        <dbReference type="Proteomes" id="UP000002149"/>
    </source>
</evidence>
<dbReference type="InterPro" id="IPR015943">
    <property type="entry name" value="WD40/YVTN_repeat-like_dom_sf"/>
</dbReference>
<dbReference type="PANTHER" id="PTHR22840:SF12">
    <property type="entry name" value="WD REPEAT-CONTAINING PROTEIN 36"/>
    <property type="match status" value="1"/>
</dbReference>
<dbReference type="STRING" id="214684.Q5KII4"/>
<dbReference type="FunCoup" id="Q5KII4">
    <property type="interactions" value="792"/>
</dbReference>
<reference evidence="5 6" key="1">
    <citation type="journal article" date="2005" name="Science">
        <title>The genome of the basidiomycetous yeast and human pathogen Cryptococcus neoformans.</title>
        <authorList>
            <person name="Loftus B.J."/>
            <person name="Fung E."/>
            <person name="Roncaglia P."/>
            <person name="Rowley D."/>
            <person name="Amedeo P."/>
            <person name="Bruno D."/>
            <person name="Vamathevan J."/>
            <person name="Miranda M."/>
            <person name="Anderson I.J."/>
            <person name="Fraser J.A."/>
            <person name="Allen J.E."/>
            <person name="Bosdet I.E."/>
            <person name="Brent M.R."/>
            <person name="Chiu R."/>
            <person name="Doering T.L."/>
            <person name="Donlin M.J."/>
            <person name="D'Souza C.A."/>
            <person name="Fox D.S."/>
            <person name="Grinberg V."/>
            <person name="Fu J."/>
            <person name="Fukushima M."/>
            <person name="Haas B.J."/>
            <person name="Huang J.C."/>
            <person name="Janbon G."/>
            <person name="Jones S.J."/>
            <person name="Koo H.L."/>
            <person name="Krzywinski M.I."/>
            <person name="Kwon-Chung J.K."/>
            <person name="Lengeler K.B."/>
            <person name="Maiti R."/>
            <person name="Marra M.A."/>
            <person name="Marra R.E."/>
            <person name="Mathewson C.A."/>
            <person name="Mitchell T.G."/>
            <person name="Pertea M."/>
            <person name="Riggs F.R."/>
            <person name="Salzberg S.L."/>
            <person name="Schein J.E."/>
            <person name="Shvartsbeyn A."/>
            <person name="Shin H."/>
            <person name="Shumway M."/>
            <person name="Specht C.A."/>
            <person name="Suh B.B."/>
            <person name="Tenney A."/>
            <person name="Utterback T.R."/>
            <person name="Wickes B.L."/>
            <person name="Wortman J.R."/>
            <person name="Wye N.H."/>
            <person name="Kronstad J.W."/>
            <person name="Lodge J.K."/>
            <person name="Heitman J."/>
            <person name="Davis R.W."/>
            <person name="Fraser C.M."/>
            <person name="Hyman R.W."/>
        </authorList>
    </citation>
    <scope>NUCLEOTIDE SEQUENCE [LARGE SCALE GENOMIC DNA]</scope>
    <source>
        <strain evidence="6">JEC21 / ATCC MYA-565</strain>
    </source>
</reference>
<feature type="domain" description="WDR36/Utp21 N-terminal" evidence="4">
    <location>
        <begin position="70"/>
        <end position="340"/>
    </location>
</feature>
<dbReference type="SUPFAM" id="SSF50978">
    <property type="entry name" value="WD40 repeat-like"/>
    <property type="match status" value="3"/>
</dbReference>
<dbReference type="InterPro" id="IPR036322">
    <property type="entry name" value="WD40_repeat_dom_sf"/>
</dbReference>
<sequence>MISSAGHPTKKRQKKQLRSSQPAAGPSQQPSSPPRIFAPFRALGYVTDHVPFAMFVHTPSGALATPTVNITTSVGRSWLMWDAARMTLVFAGADTGNQINGLAMTGTDIYVSSGSKVIKYHRGKEVASFLSPDGSTLGQILIFGDDFLVLKKDGSGMFVFDLATRHLRNQIAFHSSFTASSLMHPATYLNKVLVGSKQGELQLWNVRTCALVHSFPHPTPFNPSSITTIVQTPAVDVVGIGYLDGSIRIQDIKHGDLVMQMKIEDGAVSSMSFRMDGPSILATASSTGSISIWDLSKGGRILHTLRGAHDQSISGLQWVSGQPLLVSSSLDNSVKQWLCDSPTGMPRLLKLRGGHHAPPTCVRYYGEDGKQILTAGKDRALRYTSVVRDSRSFELSQGSLVKKAIGLGVTVDHLKFPQITAISSSSMRSKDWEDVLTAHSEDAVARTWRVQEKRMGPWTFELEDGYAQSVCVTACGNFGIAGSSTGEIRMWNMQSGKERKSFALTGAAPGNSKPKIISQSTGMVKAKVRKPERAKGNKSVQAITGLATDALNTILVASTLEGKLYFFDFHSTQKLDEVQIESSITAISLHRDSGLLAATCDDLVIRLVDIESRRVVRELRGFKGRILDVVFTPDSRWVIATSLDSIIRTYDIPTGKLIDAFKTSSIATSVTFSPTGDFLATAHVDSVGVHLWANRAQFTDVALRNLEEDDDVVEVGLPTVQGLDADDAIEGIEDVGAPEFTDIYTTPDQIDESLVTLSLIPRSRWQMLLNLETIKQRNKPKEAPKAPEKAPFFLPTISGLETQFDLSAVDKNRTEEELHKGKRLELDGSWLESEFTRRLSVEDETGSYNTFFEYMKALPPSTLDLEIRSLISLTHLSSFINALTQRLKSHRDYEAIQAIMSVFLRVHGDMLIANAELKEGLGALRLEQERESKRLRELVGYALGTLGFLRGA</sequence>
<protein>
    <submittedName>
        <fullName evidence="5">WD-repeat protein, putative</fullName>
    </submittedName>
</protein>
<dbReference type="GO" id="GO:0034388">
    <property type="term" value="C:Pwp2p-containing subcomplex of 90S preribosome"/>
    <property type="evidence" value="ECO:0000318"/>
    <property type="project" value="GO_Central"/>
</dbReference>
<feature type="compositionally biased region" description="Basic residues" evidence="2">
    <location>
        <begin position="8"/>
        <end position="17"/>
    </location>
</feature>
<keyword evidence="6" id="KW-1185">Reference proteome</keyword>
<dbReference type="OrthoDB" id="10250769at2759"/>
<accession>Q55TV3</accession>
<evidence type="ECO:0000259" key="4">
    <source>
        <dbReference type="Pfam" id="PF25171"/>
    </source>
</evidence>
<dbReference type="HOGENOM" id="CLU_002774_2_0_1"/>
<dbReference type="PROSITE" id="PS50082">
    <property type="entry name" value="WD_REPEATS_2"/>
    <property type="match status" value="3"/>
</dbReference>
<dbReference type="SMART" id="SM00320">
    <property type="entry name" value="WD40"/>
    <property type="match status" value="10"/>
</dbReference>
<feature type="repeat" description="WD" evidence="1">
    <location>
        <begin position="619"/>
        <end position="660"/>
    </location>
</feature>
<gene>
    <name evidence="5" type="ordered locus">CND02860</name>
</gene>
<evidence type="ECO:0000256" key="1">
    <source>
        <dbReference type="PROSITE-ProRule" id="PRU00221"/>
    </source>
</evidence>
<feature type="compositionally biased region" description="Low complexity" evidence="2">
    <location>
        <begin position="18"/>
        <end position="30"/>
    </location>
</feature>
<keyword evidence="1" id="KW-0853">WD repeat</keyword>
<dbReference type="EMBL" id="AE017344">
    <property type="protein sequence ID" value="AAW42904.2"/>
    <property type="molecule type" value="Genomic_DNA"/>
</dbReference>
<evidence type="ECO:0000256" key="2">
    <source>
        <dbReference type="SAM" id="MobiDB-lite"/>
    </source>
</evidence>